<protein>
    <submittedName>
        <fullName evidence="2">Uncharacterized protein</fullName>
    </submittedName>
</protein>
<accession>A0A4U5PBM0</accession>
<dbReference type="Proteomes" id="UP000298663">
    <property type="component" value="Unassembled WGS sequence"/>
</dbReference>
<comment type="caution">
    <text evidence="2">The sequence shown here is derived from an EMBL/GenBank/DDBJ whole genome shotgun (WGS) entry which is preliminary data.</text>
</comment>
<feature type="region of interest" description="Disordered" evidence="1">
    <location>
        <begin position="1"/>
        <end position="21"/>
    </location>
</feature>
<dbReference type="PROSITE" id="PS50890">
    <property type="entry name" value="PUA"/>
    <property type="match status" value="1"/>
</dbReference>
<feature type="compositionally biased region" description="Polar residues" evidence="1">
    <location>
        <begin position="12"/>
        <end position="21"/>
    </location>
</feature>
<evidence type="ECO:0000313" key="3">
    <source>
        <dbReference type="Proteomes" id="UP000298663"/>
    </source>
</evidence>
<organism evidence="2 3">
    <name type="scientific">Steinernema carpocapsae</name>
    <name type="common">Entomopathogenic nematode</name>
    <dbReference type="NCBI Taxonomy" id="34508"/>
    <lineage>
        <taxon>Eukaryota</taxon>
        <taxon>Metazoa</taxon>
        <taxon>Ecdysozoa</taxon>
        <taxon>Nematoda</taxon>
        <taxon>Chromadorea</taxon>
        <taxon>Rhabditida</taxon>
        <taxon>Tylenchina</taxon>
        <taxon>Panagrolaimomorpha</taxon>
        <taxon>Strongyloidoidea</taxon>
        <taxon>Steinernematidae</taxon>
        <taxon>Steinernema</taxon>
    </lineage>
</organism>
<proteinExistence type="predicted"/>
<name>A0A4U5PBM0_STECR</name>
<reference evidence="2 3" key="2">
    <citation type="journal article" date="2019" name="G3 (Bethesda)">
        <title>Hybrid Assembly of the Genome of the Entomopathogenic Nematode Steinernema carpocapsae Identifies the X-Chromosome.</title>
        <authorList>
            <person name="Serra L."/>
            <person name="Macchietto M."/>
            <person name="Macias-Munoz A."/>
            <person name="McGill C.J."/>
            <person name="Rodriguez I.M."/>
            <person name="Rodriguez B."/>
            <person name="Murad R."/>
            <person name="Mortazavi A."/>
        </authorList>
    </citation>
    <scope>NUCLEOTIDE SEQUENCE [LARGE SCALE GENOMIC DNA]</scope>
    <source>
        <strain evidence="2 3">ALL</strain>
    </source>
</reference>
<evidence type="ECO:0000313" key="2">
    <source>
        <dbReference type="EMBL" id="TKR93769.1"/>
    </source>
</evidence>
<reference evidence="2 3" key="1">
    <citation type="journal article" date="2015" name="Genome Biol.">
        <title>Comparative genomics of Steinernema reveals deeply conserved gene regulatory networks.</title>
        <authorList>
            <person name="Dillman A.R."/>
            <person name="Macchietto M."/>
            <person name="Porter C.F."/>
            <person name="Rogers A."/>
            <person name="Williams B."/>
            <person name="Antoshechkin I."/>
            <person name="Lee M.M."/>
            <person name="Goodwin Z."/>
            <person name="Lu X."/>
            <person name="Lewis E.E."/>
            <person name="Goodrich-Blair H."/>
            <person name="Stock S.P."/>
            <person name="Adams B.J."/>
            <person name="Sternberg P.W."/>
            <person name="Mortazavi A."/>
        </authorList>
    </citation>
    <scope>NUCLEOTIDE SEQUENCE [LARGE SCALE GENOMIC DNA]</scope>
    <source>
        <strain evidence="2 3">ALL</strain>
    </source>
</reference>
<keyword evidence="3" id="KW-1185">Reference proteome</keyword>
<sequence>MTTSDGRRVSSHHSSCSTGRNSLSASRRSAIFNECLDQVKEAIFDFACRRKYQNLFSTCAKSDYPIDQDIMLPYVINQMALNINHVRFARISLEDLLKLEKDEAVRNILGVMLHLANFMYVSLRIRRMSTRDLKERQKICAEILELFPDEGSSTRNREKRRTIRQHLISTIADYERLRSFKKNFDKESGIMKAYPNFQKKAALLWKTCRERKPAKLKFDEALPNEPAWVLLREHLNWSVDPGEELLLSFVNFINTREFLSLSVALDSNEDSPIVIA</sequence>
<evidence type="ECO:0000256" key="1">
    <source>
        <dbReference type="SAM" id="MobiDB-lite"/>
    </source>
</evidence>
<dbReference type="EMBL" id="AZBU02000002">
    <property type="protein sequence ID" value="TKR93769.1"/>
    <property type="molecule type" value="Genomic_DNA"/>
</dbReference>
<gene>
    <name evidence="2" type="ORF">L596_008169</name>
</gene>
<dbReference type="AlphaFoldDB" id="A0A4U5PBM0"/>